<sequence length="745" mass="86132">MNTSSDVISEYDVLDFKNDCINVHCVNKDKDVRSNSTLRILDFNCKNILTCGPLFKELERKIDIFLLQEHWLYDCQLNILQELHNDFTGTDKAVDSNDPIKPLHMPRGYGGVAILWKKNLDKLVTTLPIGNERIQGHNHLNELYECIDQLHEIMEVYKATHQIIIGGDFNENIFKENNSNRKNYILDFMSDHNLSTTEVGITYTHTSGISSSAIDYILYQEKFKDYIINIEKPDIISNVSDHLPILLQLKYELPCINSESQTQVTTNHKVKWNNIDRDKYKILVEEGIALLKVDPMNPNELDEAFQTLNHTITKATLAVAPKKEKKIRKKKLQIMTENISQAISEKKIAFFQWKQNGRPPDPNNPFTIQKKITTFSLRKQCRIEAALQRIQERQKIIDAGYNDPALFYSLIKKQRGRLSRFIEELTVDEEIFQSPVNVMKGWNKHFDISIQYKKWIKQILSLNSNVADSAVYTLSGLLPIEAEIHVKAINLFGNISRANCDSIEWRLAERQLQIKPHNSCSWFIEVKELCLKYEINDLYAYLNNPLSKFQWKKLVKSKIHDYWTSKIIDESKGYSTLKFMDHKYNIGSVHPLAISVSANLKDIRKIPVRLKISTGNYILQTHKASFSKNNYISPTCKLCSKADETVEHFILLCEKLEEARIPLLSKILDNGSLILAKVATSFPIDLIQLIINPFCYVDINANRTVFEETSNILEPLCRQLLYNLHNKRYALLANIDKQGSRKSNF</sequence>
<dbReference type="InterPro" id="IPR036691">
    <property type="entry name" value="Endo/exonu/phosph_ase_sf"/>
</dbReference>
<proteinExistence type="predicted"/>
<protein>
    <recommendedName>
        <fullName evidence="1">Endonuclease/exonuclease/phosphatase domain-containing protein</fullName>
    </recommendedName>
</protein>
<dbReference type="GO" id="GO:0003824">
    <property type="term" value="F:catalytic activity"/>
    <property type="evidence" value="ECO:0007669"/>
    <property type="project" value="InterPro"/>
</dbReference>
<dbReference type="SUPFAM" id="SSF56219">
    <property type="entry name" value="DNase I-like"/>
    <property type="match status" value="1"/>
</dbReference>
<dbReference type="InterPro" id="IPR005135">
    <property type="entry name" value="Endo/exonuclease/phosphatase"/>
</dbReference>
<comment type="caution">
    <text evidence="2">The sequence shown here is derived from an EMBL/GenBank/DDBJ whole genome shotgun (WGS) entry which is preliminary data.</text>
</comment>
<dbReference type="Gene3D" id="3.60.10.10">
    <property type="entry name" value="Endonuclease/exonuclease/phosphatase"/>
    <property type="match status" value="1"/>
</dbReference>
<evidence type="ECO:0000313" key="2">
    <source>
        <dbReference type="EMBL" id="CAG2231636.1"/>
    </source>
</evidence>
<organism evidence="2 3">
    <name type="scientific">Mytilus edulis</name>
    <name type="common">Blue mussel</name>
    <dbReference type="NCBI Taxonomy" id="6550"/>
    <lineage>
        <taxon>Eukaryota</taxon>
        <taxon>Metazoa</taxon>
        <taxon>Spiralia</taxon>
        <taxon>Lophotrochozoa</taxon>
        <taxon>Mollusca</taxon>
        <taxon>Bivalvia</taxon>
        <taxon>Autobranchia</taxon>
        <taxon>Pteriomorphia</taxon>
        <taxon>Mytilida</taxon>
        <taxon>Mytiloidea</taxon>
        <taxon>Mytilidae</taxon>
        <taxon>Mytilinae</taxon>
        <taxon>Mytilus</taxon>
    </lineage>
</organism>
<dbReference type="Proteomes" id="UP000683360">
    <property type="component" value="Unassembled WGS sequence"/>
</dbReference>
<feature type="domain" description="Endonuclease/exonuclease/phosphatase" evidence="1">
    <location>
        <begin position="60"/>
        <end position="242"/>
    </location>
</feature>
<dbReference type="AlphaFoldDB" id="A0A8S3TSE3"/>
<evidence type="ECO:0000313" key="3">
    <source>
        <dbReference type="Proteomes" id="UP000683360"/>
    </source>
</evidence>
<dbReference type="EMBL" id="CAJPWZ010002149">
    <property type="protein sequence ID" value="CAG2231636.1"/>
    <property type="molecule type" value="Genomic_DNA"/>
</dbReference>
<keyword evidence="3" id="KW-1185">Reference proteome</keyword>
<dbReference type="Pfam" id="PF03372">
    <property type="entry name" value="Exo_endo_phos"/>
    <property type="match status" value="1"/>
</dbReference>
<reference evidence="2" key="1">
    <citation type="submission" date="2021-03" db="EMBL/GenBank/DDBJ databases">
        <authorList>
            <person name="Bekaert M."/>
        </authorList>
    </citation>
    <scope>NUCLEOTIDE SEQUENCE</scope>
</reference>
<accession>A0A8S3TSE3</accession>
<gene>
    <name evidence="2" type="ORF">MEDL_44306</name>
</gene>
<name>A0A8S3TSE3_MYTED</name>
<evidence type="ECO:0000259" key="1">
    <source>
        <dbReference type="Pfam" id="PF03372"/>
    </source>
</evidence>
<dbReference type="OrthoDB" id="6180366at2759"/>